<gene>
    <name evidence="1" type="ORF">BDM02DRAFT_3265312</name>
</gene>
<dbReference type="Proteomes" id="UP000886501">
    <property type="component" value="Unassembled WGS sequence"/>
</dbReference>
<protein>
    <submittedName>
        <fullName evidence="1">Uncharacterized protein</fullName>
    </submittedName>
</protein>
<accession>A0ACB6ZVY6</accession>
<sequence length="212" mass="23809">MSSPPPGRTILEDGKLKPGSYKIQNIVSKTYLDIHEHSMELCCRPASALGKDDGIWEVLPFGAGYTIRMEHPEYMEKPDCFCTVKVGLTSGSPICVSPFPVAWSIKVTEDEIYEGFEYVRIFWGQNNASWDLESDGSKNNGARVQLMDDERILPCRAWKLTPVKCVEEGETCCSCTHHDMGTEHGVDDYGTTVIEVTTVSKTTRKKYRVTEE</sequence>
<evidence type="ECO:0000313" key="1">
    <source>
        <dbReference type="EMBL" id="KAF9653589.1"/>
    </source>
</evidence>
<comment type="caution">
    <text evidence="1">The sequence shown here is derived from an EMBL/GenBank/DDBJ whole genome shotgun (WGS) entry which is preliminary data.</text>
</comment>
<dbReference type="EMBL" id="MU117963">
    <property type="protein sequence ID" value="KAF9653589.1"/>
    <property type="molecule type" value="Genomic_DNA"/>
</dbReference>
<reference evidence="1" key="2">
    <citation type="journal article" date="2020" name="Nat. Commun.">
        <title>Large-scale genome sequencing of mycorrhizal fungi provides insights into the early evolution of symbiotic traits.</title>
        <authorList>
            <person name="Miyauchi S."/>
            <person name="Kiss E."/>
            <person name="Kuo A."/>
            <person name="Drula E."/>
            <person name="Kohler A."/>
            <person name="Sanchez-Garcia M."/>
            <person name="Morin E."/>
            <person name="Andreopoulos B."/>
            <person name="Barry K.W."/>
            <person name="Bonito G."/>
            <person name="Buee M."/>
            <person name="Carver A."/>
            <person name="Chen C."/>
            <person name="Cichocki N."/>
            <person name="Clum A."/>
            <person name="Culley D."/>
            <person name="Crous P.W."/>
            <person name="Fauchery L."/>
            <person name="Girlanda M."/>
            <person name="Hayes R.D."/>
            <person name="Keri Z."/>
            <person name="LaButti K."/>
            <person name="Lipzen A."/>
            <person name="Lombard V."/>
            <person name="Magnuson J."/>
            <person name="Maillard F."/>
            <person name="Murat C."/>
            <person name="Nolan M."/>
            <person name="Ohm R.A."/>
            <person name="Pangilinan J."/>
            <person name="Pereira M.F."/>
            <person name="Perotto S."/>
            <person name="Peter M."/>
            <person name="Pfister S."/>
            <person name="Riley R."/>
            <person name="Sitrit Y."/>
            <person name="Stielow J.B."/>
            <person name="Szollosi G."/>
            <person name="Zifcakova L."/>
            <person name="Stursova M."/>
            <person name="Spatafora J.W."/>
            <person name="Tedersoo L."/>
            <person name="Vaario L.M."/>
            <person name="Yamada A."/>
            <person name="Yan M."/>
            <person name="Wang P."/>
            <person name="Xu J."/>
            <person name="Bruns T."/>
            <person name="Baldrian P."/>
            <person name="Vilgalys R."/>
            <person name="Dunand C."/>
            <person name="Henrissat B."/>
            <person name="Grigoriev I.V."/>
            <person name="Hibbett D."/>
            <person name="Nagy L.G."/>
            <person name="Martin F.M."/>
        </authorList>
    </citation>
    <scope>NUCLEOTIDE SEQUENCE</scope>
    <source>
        <strain evidence="1">P2</strain>
    </source>
</reference>
<name>A0ACB6ZVY6_THEGA</name>
<evidence type="ECO:0000313" key="2">
    <source>
        <dbReference type="Proteomes" id="UP000886501"/>
    </source>
</evidence>
<proteinExistence type="predicted"/>
<reference evidence="1" key="1">
    <citation type="submission" date="2019-10" db="EMBL/GenBank/DDBJ databases">
        <authorList>
            <consortium name="DOE Joint Genome Institute"/>
            <person name="Kuo A."/>
            <person name="Miyauchi S."/>
            <person name="Kiss E."/>
            <person name="Drula E."/>
            <person name="Kohler A."/>
            <person name="Sanchez-Garcia M."/>
            <person name="Andreopoulos B."/>
            <person name="Barry K.W."/>
            <person name="Bonito G."/>
            <person name="Buee M."/>
            <person name="Carver A."/>
            <person name="Chen C."/>
            <person name="Cichocki N."/>
            <person name="Clum A."/>
            <person name="Culley D."/>
            <person name="Crous P.W."/>
            <person name="Fauchery L."/>
            <person name="Girlanda M."/>
            <person name="Hayes R."/>
            <person name="Keri Z."/>
            <person name="Labutti K."/>
            <person name="Lipzen A."/>
            <person name="Lombard V."/>
            <person name="Magnuson J."/>
            <person name="Maillard F."/>
            <person name="Morin E."/>
            <person name="Murat C."/>
            <person name="Nolan M."/>
            <person name="Ohm R."/>
            <person name="Pangilinan J."/>
            <person name="Pereira M."/>
            <person name="Perotto S."/>
            <person name="Peter M."/>
            <person name="Riley R."/>
            <person name="Sitrit Y."/>
            <person name="Stielow B."/>
            <person name="Szollosi G."/>
            <person name="Zifcakova L."/>
            <person name="Stursova M."/>
            <person name="Spatafora J.W."/>
            <person name="Tedersoo L."/>
            <person name="Vaario L.-M."/>
            <person name="Yamada A."/>
            <person name="Yan M."/>
            <person name="Wang P."/>
            <person name="Xu J."/>
            <person name="Bruns T."/>
            <person name="Baldrian P."/>
            <person name="Vilgalys R."/>
            <person name="Henrissat B."/>
            <person name="Grigoriev I.V."/>
            <person name="Hibbett D."/>
            <person name="Nagy L.G."/>
            <person name="Martin F.M."/>
        </authorList>
    </citation>
    <scope>NUCLEOTIDE SEQUENCE</scope>
    <source>
        <strain evidence="1">P2</strain>
    </source>
</reference>
<organism evidence="1 2">
    <name type="scientific">Thelephora ganbajun</name>
    <name type="common">Ganba fungus</name>
    <dbReference type="NCBI Taxonomy" id="370292"/>
    <lineage>
        <taxon>Eukaryota</taxon>
        <taxon>Fungi</taxon>
        <taxon>Dikarya</taxon>
        <taxon>Basidiomycota</taxon>
        <taxon>Agaricomycotina</taxon>
        <taxon>Agaricomycetes</taxon>
        <taxon>Thelephorales</taxon>
        <taxon>Thelephoraceae</taxon>
        <taxon>Thelephora</taxon>
    </lineage>
</organism>
<keyword evidence="2" id="KW-1185">Reference proteome</keyword>